<reference evidence="3" key="2">
    <citation type="submission" date="2020-09" db="EMBL/GenBank/DDBJ databases">
        <authorList>
            <person name="Sun Q."/>
            <person name="Zhou Y."/>
        </authorList>
    </citation>
    <scope>NUCLEOTIDE SEQUENCE</scope>
    <source>
        <strain evidence="3">CGMCC 1.15966</strain>
    </source>
</reference>
<sequence>MKNALLIPTDFSDNAWVATKYAANLATKFNWDIHLLHVYQTFGRTLATTEFNDAVAKHNMDSANEEMEKFQERVQKEFPDLQISAACIQGNLTDTILKVAEENNAPFIVMGSKGATGLKGLVFGSNTFDIIQHSPIGVIAVPPHHEGFKLKKIGILSNFKATEFDLIDSFIHRTSPAIDLNLLHVVENNKPAEANAIFYWEEKMLKHTGVNSVSFKSKQLINRLDIKEPIPYCINQMIVEEEIDLLLLTYSRKSFFTNLFSKNLTKTIANELSVPSFFMREYFLHPLVDQ</sequence>
<dbReference type="InterPro" id="IPR006015">
    <property type="entry name" value="Universal_stress_UspA"/>
</dbReference>
<dbReference type="PRINTS" id="PR01438">
    <property type="entry name" value="UNVRSLSTRESS"/>
</dbReference>
<dbReference type="PANTHER" id="PTHR46268:SF6">
    <property type="entry name" value="UNIVERSAL STRESS PROTEIN UP12"/>
    <property type="match status" value="1"/>
</dbReference>
<organism evidence="3 4">
    <name type="scientific">Sphingobacterium cellulitidis</name>
    <dbReference type="NCBI Taxonomy" id="1768011"/>
    <lineage>
        <taxon>Bacteria</taxon>
        <taxon>Pseudomonadati</taxon>
        <taxon>Bacteroidota</taxon>
        <taxon>Sphingobacteriia</taxon>
        <taxon>Sphingobacteriales</taxon>
        <taxon>Sphingobacteriaceae</taxon>
        <taxon>Sphingobacterium</taxon>
    </lineage>
</organism>
<dbReference type="PANTHER" id="PTHR46268">
    <property type="entry name" value="STRESS RESPONSE PROTEIN NHAX"/>
    <property type="match status" value="1"/>
</dbReference>
<evidence type="ECO:0000313" key="3">
    <source>
        <dbReference type="EMBL" id="GGE27657.1"/>
    </source>
</evidence>
<dbReference type="Pfam" id="PF00582">
    <property type="entry name" value="Usp"/>
    <property type="match status" value="1"/>
</dbReference>
<gene>
    <name evidence="3" type="primary">uspA</name>
    <name evidence="3" type="ORF">GCM10011516_26620</name>
</gene>
<dbReference type="InterPro" id="IPR006016">
    <property type="entry name" value="UspA"/>
</dbReference>
<dbReference type="CDD" id="cd00293">
    <property type="entry name" value="USP-like"/>
    <property type="match status" value="1"/>
</dbReference>
<dbReference type="EMBL" id="BMKM01000007">
    <property type="protein sequence ID" value="GGE27657.1"/>
    <property type="molecule type" value="Genomic_DNA"/>
</dbReference>
<feature type="domain" description="UspA" evidence="2">
    <location>
        <begin position="5"/>
        <end position="142"/>
    </location>
</feature>
<dbReference type="Proteomes" id="UP000614460">
    <property type="component" value="Unassembled WGS sequence"/>
</dbReference>
<comment type="similarity">
    <text evidence="1">Belongs to the universal stress protein A family.</text>
</comment>
<evidence type="ECO:0000259" key="2">
    <source>
        <dbReference type="Pfam" id="PF00582"/>
    </source>
</evidence>
<dbReference type="SUPFAM" id="SSF52402">
    <property type="entry name" value="Adenine nucleotide alpha hydrolases-like"/>
    <property type="match status" value="1"/>
</dbReference>
<dbReference type="Gene3D" id="3.40.50.12370">
    <property type="match status" value="1"/>
</dbReference>
<name>A0A8H9G0A0_9SPHI</name>
<reference evidence="3" key="1">
    <citation type="journal article" date="2014" name="Int. J. Syst. Evol. Microbiol.">
        <title>Complete genome sequence of Corynebacterium casei LMG S-19264T (=DSM 44701T), isolated from a smear-ripened cheese.</title>
        <authorList>
            <consortium name="US DOE Joint Genome Institute (JGI-PGF)"/>
            <person name="Walter F."/>
            <person name="Albersmeier A."/>
            <person name="Kalinowski J."/>
            <person name="Ruckert C."/>
        </authorList>
    </citation>
    <scope>NUCLEOTIDE SEQUENCE</scope>
    <source>
        <strain evidence="3">CGMCC 1.15966</strain>
    </source>
</reference>
<keyword evidence="4" id="KW-1185">Reference proteome</keyword>
<dbReference type="AlphaFoldDB" id="A0A8H9G0A0"/>
<evidence type="ECO:0000313" key="4">
    <source>
        <dbReference type="Proteomes" id="UP000614460"/>
    </source>
</evidence>
<accession>A0A8H9G0A0</accession>
<proteinExistence type="inferred from homology"/>
<dbReference type="RefSeq" id="WP_094282477.1">
    <property type="nucleotide sequence ID" value="NZ_BMKM01000007.1"/>
</dbReference>
<protein>
    <submittedName>
        <fullName evidence="3">Universal stress protein UspA</fullName>
    </submittedName>
</protein>
<evidence type="ECO:0000256" key="1">
    <source>
        <dbReference type="ARBA" id="ARBA00008791"/>
    </source>
</evidence>
<comment type="caution">
    <text evidence="3">The sequence shown here is derived from an EMBL/GenBank/DDBJ whole genome shotgun (WGS) entry which is preliminary data.</text>
</comment>